<feature type="transmembrane region" description="Helical" evidence="5">
    <location>
        <begin position="21"/>
        <end position="43"/>
    </location>
</feature>
<dbReference type="EMBL" id="KQ458562">
    <property type="protein sequence ID" value="KPJ05816.1"/>
    <property type="molecule type" value="Genomic_DNA"/>
</dbReference>
<dbReference type="SUPFAM" id="SSF103473">
    <property type="entry name" value="MFS general substrate transporter"/>
    <property type="match status" value="1"/>
</dbReference>
<accession>A0A0N1I633</accession>
<name>A0A0N1I633_PAPXU</name>
<feature type="transmembrane region" description="Helical" evidence="5">
    <location>
        <begin position="63"/>
        <end position="81"/>
    </location>
</feature>
<keyword evidence="3 5" id="KW-1133">Transmembrane helix</keyword>
<reference evidence="7 8" key="1">
    <citation type="journal article" date="2015" name="Nat. Commun.">
        <title>Outbred genome sequencing and CRISPR/Cas9 gene editing in butterflies.</title>
        <authorList>
            <person name="Li X."/>
            <person name="Fan D."/>
            <person name="Zhang W."/>
            <person name="Liu G."/>
            <person name="Zhang L."/>
            <person name="Zhao L."/>
            <person name="Fang X."/>
            <person name="Chen L."/>
            <person name="Dong Y."/>
            <person name="Chen Y."/>
            <person name="Ding Y."/>
            <person name="Zhao R."/>
            <person name="Feng M."/>
            <person name="Zhu Y."/>
            <person name="Feng Y."/>
            <person name="Jiang X."/>
            <person name="Zhu D."/>
            <person name="Xiang H."/>
            <person name="Feng X."/>
            <person name="Li S."/>
            <person name="Wang J."/>
            <person name="Zhang G."/>
            <person name="Kronforst M.R."/>
            <person name="Wang W."/>
        </authorList>
    </citation>
    <scope>NUCLEOTIDE SEQUENCE [LARGE SCALE GENOMIC DNA]</scope>
    <source>
        <strain evidence="7">Ya'a_city_454_Px</strain>
        <tissue evidence="7">Whole body</tissue>
    </source>
</reference>
<sequence>MTIQMNDEVKKIGRWRVVSSQVLACLSLDFLLVGLGMSISFVTMVLPEVLDAKEGLSINKKQASWFGSMAFLCQPVGSIFSGPLLDYFGRKKALFLVNIPHLIAWLLMYYAWNVPSLFVGNALLGIGIGIMEAPSVTYVGEVT</sequence>
<dbReference type="Gene3D" id="1.20.1250.20">
    <property type="entry name" value="MFS general substrate transporter like domains"/>
    <property type="match status" value="1"/>
</dbReference>
<evidence type="ECO:0000256" key="2">
    <source>
        <dbReference type="ARBA" id="ARBA00022692"/>
    </source>
</evidence>
<dbReference type="AlphaFoldDB" id="A0A0N1I633"/>
<dbReference type="InterPro" id="IPR050549">
    <property type="entry name" value="MFS_Trehalose_Transporter"/>
</dbReference>
<evidence type="ECO:0000256" key="5">
    <source>
        <dbReference type="SAM" id="Phobius"/>
    </source>
</evidence>
<evidence type="ECO:0000256" key="1">
    <source>
        <dbReference type="ARBA" id="ARBA00004141"/>
    </source>
</evidence>
<dbReference type="InterPro" id="IPR036259">
    <property type="entry name" value="MFS_trans_sf"/>
</dbReference>
<dbReference type="PANTHER" id="PTHR48021:SF39">
    <property type="entry name" value="MAJOR FACILITATOR SUPERFAMILY (MFS) PROFILE DOMAIN-CONTAINING PROTEIN"/>
    <property type="match status" value="1"/>
</dbReference>
<organism evidence="7 8">
    <name type="scientific">Papilio xuthus</name>
    <name type="common">Asian swallowtail butterfly</name>
    <dbReference type="NCBI Taxonomy" id="66420"/>
    <lineage>
        <taxon>Eukaryota</taxon>
        <taxon>Metazoa</taxon>
        <taxon>Ecdysozoa</taxon>
        <taxon>Arthropoda</taxon>
        <taxon>Hexapoda</taxon>
        <taxon>Insecta</taxon>
        <taxon>Pterygota</taxon>
        <taxon>Neoptera</taxon>
        <taxon>Endopterygota</taxon>
        <taxon>Lepidoptera</taxon>
        <taxon>Glossata</taxon>
        <taxon>Ditrysia</taxon>
        <taxon>Papilionoidea</taxon>
        <taxon>Papilionidae</taxon>
        <taxon>Papilioninae</taxon>
        <taxon>Papilio</taxon>
    </lineage>
</organism>
<feature type="transmembrane region" description="Helical" evidence="5">
    <location>
        <begin position="118"/>
        <end position="139"/>
    </location>
</feature>
<dbReference type="Proteomes" id="UP000053268">
    <property type="component" value="Unassembled WGS sequence"/>
</dbReference>
<evidence type="ECO:0000256" key="3">
    <source>
        <dbReference type="ARBA" id="ARBA00022989"/>
    </source>
</evidence>
<proteinExistence type="predicted"/>
<feature type="domain" description="Major facilitator superfamily (MFS) profile" evidence="6">
    <location>
        <begin position="22"/>
        <end position="143"/>
    </location>
</feature>
<keyword evidence="4 5" id="KW-0472">Membrane</keyword>
<dbReference type="InterPro" id="IPR020846">
    <property type="entry name" value="MFS_dom"/>
</dbReference>
<evidence type="ECO:0000256" key="4">
    <source>
        <dbReference type="ARBA" id="ARBA00023136"/>
    </source>
</evidence>
<keyword evidence="2 5" id="KW-0812">Transmembrane</keyword>
<dbReference type="GO" id="GO:0022857">
    <property type="term" value="F:transmembrane transporter activity"/>
    <property type="evidence" value="ECO:0007669"/>
    <property type="project" value="InterPro"/>
</dbReference>
<dbReference type="GO" id="GO:0016020">
    <property type="term" value="C:membrane"/>
    <property type="evidence" value="ECO:0007669"/>
    <property type="project" value="UniProtKB-SubCell"/>
</dbReference>
<dbReference type="PROSITE" id="PS50850">
    <property type="entry name" value="MFS"/>
    <property type="match status" value="1"/>
</dbReference>
<evidence type="ECO:0000313" key="8">
    <source>
        <dbReference type="Proteomes" id="UP000053268"/>
    </source>
</evidence>
<dbReference type="STRING" id="66420.A0A0N1I633"/>
<evidence type="ECO:0000313" key="7">
    <source>
        <dbReference type="EMBL" id="KPJ05816.1"/>
    </source>
</evidence>
<gene>
    <name evidence="7" type="ORF">RR46_00610</name>
</gene>
<dbReference type="PANTHER" id="PTHR48021">
    <property type="match status" value="1"/>
</dbReference>
<evidence type="ECO:0000259" key="6">
    <source>
        <dbReference type="PROSITE" id="PS50850"/>
    </source>
</evidence>
<protein>
    <submittedName>
        <fullName evidence="7">Facilitated trehalose transporter Tret1</fullName>
    </submittedName>
</protein>
<comment type="subcellular location">
    <subcellularLocation>
        <location evidence="1">Membrane</location>
        <topology evidence="1">Multi-pass membrane protein</topology>
    </subcellularLocation>
</comment>
<feature type="transmembrane region" description="Helical" evidence="5">
    <location>
        <begin position="93"/>
        <end position="112"/>
    </location>
</feature>
<keyword evidence="8" id="KW-1185">Reference proteome</keyword>
<dbReference type="InterPro" id="IPR005828">
    <property type="entry name" value="MFS_sugar_transport-like"/>
</dbReference>
<dbReference type="Pfam" id="PF00083">
    <property type="entry name" value="Sugar_tr"/>
    <property type="match status" value="1"/>
</dbReference>